<dbReference type="Pfam" id="PF07677">
    <property type="entry name" value="A2M_recep"/>
    <property type="match status" value="1"/>
</dbReference>
<dbReference type="AlphaFoldDB" id="A0A8C4XC81"/>
<dbReference type="InterPro" id="IPR008930">
    <property type="entry name" value="Terpenoid_cyclase/PrenylTrfase"/>
</dbReference>
<organism evidence="2 3">
    <name type="scientific">Erpetoichthys calabaricus</name>
    <name type="common">Rope fish</name>
    <name type="synonym">Calamoichthys calabaricus</name>
    <dbReference type="NCBI Taxonomy" id="27687"/>
    <lineage>
        <taxon>Eukaryota</taxon>
        <taxon>Metazoa</taxon>
        <taxon>Chordata</taxon>
        <taxon>Craniata</taxon>
        <taxon>Vertebrata</taxon>
        <taxon>Euteleostomi</taxon>
        <taxon>Actinopterygii</taxon>
        <taxon>Polypteriformes</taxon>
        <taxon>Polypteridae</taxon>
        <taxon>Erpetoichthys</taxon>
    </lineage>
</organism>
<dbReference type="GeneTree" id="ENSGT00940000154904"/>
<dbReference type="Gene3D" id="2.60.120.1540">
    <property type="match status" value="1"/>
</dbReference>
<sequence>MKSFGSASHFIYVNPVDISDAKKWLGLHQLNNGCFMNVGKLFHSGMKGGVNDEISLTAYIATALLELDTPFTVSNGFKDLACLRSSLDNVTDIYTKVLLSYMFTLAKDEEARIEHILVSYQVLIVSPIATDGFLHWQRAGTNNNDLSVQVEMTSYVLLALLSGPPLPGFDINYASKIVQWLVHQQNSQGGFSSTQDTIVALQALAPYAAQVFKPEGSSTVTISSAKGFQTQFHVDQINRLLYQEKVLQEVPGEYTIETKGNMCYIQMYNIVFYLVFHIFSYNGNRQRTNMVIINVKLLSGYSVNKFSLAMVRFKIQMNASCLFPQLVQKQPMTFTLTIEEEIPVKNIKPATVKIYDYYQPSKSLKYAIFIVP</sequence>
<dbReference type="PANTHER" id="PTHR11412:SF171">
    <property type="entry name" value="PREGNANCY ZONE PROTEIN-LIKE PROTEIN"/>
    <property type="match status" value="1"/>
</dbReference>
<dbReference type="Gene3D" id="1.50.10.20">
    <property type="match status" value="1"/>
</dbReference>
<dbReference type="PANTHER" id="PTHR11412">
    <property type="entry name" value="MACROGLOBULIN / COMPLEMENT"/>
    <property type="match status" value="1"/>
</dbReference>
<evidence type="ECO:0000313" key="2">
    <source>
        <dbReference type="Ensembl" id="ENSECRP00000021221.1"/>
    </source>
</evidence>
<protein>
    <recommendedName>
        <fullName evidence="1">Alpha-macroglobulin receptor-binding domain-containing protein</fullName>
    </recommendedName>
</protein>
<dbReference type="SUPFAM" id="SSF48239">
    <property type="entry name" value="Terpenoid cyclases/Protein prenyltransferases"/>
    <property type="match status" value="1"/>
</dbReference>
<reference evidence="2" key="1">
    <citation type="submission" date="2021-06" db="EMBL/GenBank/DDBJ databases">
        <authorList>
            <consortium name="Wellcome Sanger Institute Data Sharing"/>
        </authorList>
    </citation>
    <scope>NUCLEOTIDE SEQUENCE [LARGE SCALE GENOMIC DNA]</scope>
</reference>
<keyword evidence="3" id="KW-1185">Reference proteome</keyword>
<feature type="domain" description="Alpha-macroglobulin receptor-binding" evidence="1">
    <location>
        <begin position="288"/>
        <end position="366"/>
    </location>
</feature>
<dbReference type="Pfam" id="PF07678">
    <property type="entry name" value="TED_complement"/>
    <property type="match status" value="1"/>
</dbReference>
<dbReference type="SUPFAM" id="SSF49410">
    <property type="entry name" value="Alpha-macroglobulin receptor domain"/>
    <property type="match status" value="1"/>
</dbReference>
<evidence type="ECO:0000259" key="1">
    <source>
        <dbReference type="SMART" id="SM01361"/>
    </source>
</evidence>
<dbReference type="InterPro" id="IPR011626">
    <property type="entry name" value="Alpha-macroglobulin_TED"/>
</dbReference>
<evidence type="ECO:0000313" key="3">
    <source>
        <dbReference type="Proteomes" id="UP000694620"/>
    </source>
</evidence>
<reference evidence="2" key="2">
    <citation type="submission" date="2025-08" db="UniProtKB">
        <authorList>
            <consortium name="Ensembl"/>
        </authorList>
    </citation>
    <scope>IDENTIFICATION</scope>
</reference>
<reference evidence="2" key="3">
    <citation type="submission" date="2025-09" db="UniProtKB">
        <authorList>
            <consortium name="Ensembl"/>
        </authorList>
    </citation>
    <scope>IDENTIFICATION</scope>
</reference>
<dbReference type="InterPro" id="IPR009048">
    <property type="entry name" value="A-macroglobulin_rcpt-bd"/>
</dbReference>
<dbReference type="GO" id="GO:0005615">
    <property type="term" value="C:extracellular space"/>
    <property type="evidence" value="ECO:0007669"/>
    <property type="project" value="InterPro"/>
</dbReference>
<dbReference type="InterPro" id="IPR036595">
    <property type="entry name" value="A-macroglobulin_rcpt-bd_sf"/>
</dbReference>
<dbReference type="InterPro" id="IPR050473">
    <property type="entry name" value="A2M/Complement_sys"/>
</dbReference>
<name>A0A8C4XC81_ERPCA</name>
<accession>A0A8C4XC81</accession>
<dbReference type="Gene3D" id="2.60.40.690">
    <property type="entry name" value="Alpha-macroglobulin, receptor-binding domain"/>
    <property type="match status" value="1"/>
</dbReference>
<proteinExistence type="predicted"/>
<dbReference type="SMART" id="SM01361">
    <property type="entry name" value="A2M_recep"/>
    <property type="match status" value="1"/>
</dbReference>
<dbReference type="Ensembl" id="ENSECRT00000021682.1">
    <property type="protein sequence ID" value="ENSECRP00000021221.1"/>
    <property type="gene ID" value="ENSECRG00000014265.1"/>
</dbReference>
<dbReference type="Proteomes" id="UP000694620">
    <property type="component" value="Chromosome 9"/>
</dbReference>